<dbReference type="InterPro" id="IPR018089">
    <property type="entry name" value="OMPdecase_AS"/>
</dbReference>
<dbReference type="SMART" id="SM00934">
    <property type="entry name" value="OMPdecase"/>
    <property type="match status" value="1"/>
</dbReference>
<feature type="binding site" evidence="9 11">
    <location>
        <position position="128"/>
    </location>
    <ligand>
        <name>substrate</name>
    </ligand>
</feature>
<evidence type="ECO:0000256" key="12">
    <source>
        <dbReference type="RuleBase" id="RU000512"/>
    </source>
</evidence>
<dbReference type="InterPro" id="IPR011060">
    <property type="entry name" value="RibuloseP-bd_barrel"/>
</dbReference>
<dbReference type="InterPro" id="IPR014732">
    <property type="entry name" value="OMPdecase"/>
</dbReference>
<evidence type="ECO:0000256" key="1">
    <source>
        <dbReference type="ARBA" id="ARBA00002356"/>
    </source>
</evidence>
<dbReference type="InterPro" id="IPR047596">
    <property type="entry name" value="OMPdecase_bac"/>
</dbReference>
<dbReference type="InterPro" id="IPR001754">
    <property type="entry name" value="OMPdeCOase_dom"/>
</dbReference>
<dbReference type="UniPathway" id="UPA00070">
    <property type="reaction ID" value="UER00120"/>
</dbReference>
<keyword evidence="6 9" id="KW-0456">Lyase</keyword>
<dbReference type="AlphaFoldDB" id="A0A2G4YNV9"/>
<dbReference type="FunFam" id="3.20.20.70:FF:000015">
    <property type="entry name" value="Orotidine 5'-phosphate decarboxylase"/>
    <property type="match status" value="1"/>
</dbReference>
<evidence type="ECO:0000256" key="11">
    <source>
        <dbReference type="PIRSR" id="PIRSR614732-2"/>
    </source>
</evidence>
<evidence type="ECO:0000256" key="10">
    <source>
        <dbReference type="PIRSR" id="PIRSR614732-1"/>
    </source>
</evidence>
<evidence type="ECO:0000313" key="14">
    <source>
        <dbReference type="EMBL" id="PHZ84004.1"/>
    </source>
</evidence>
<feature type="binding site" evidence="9 11">
    <location>
        <position position="37"/>
    </location>
    <ligand>
        <name>substrate</name>
    </ligand>
</feature>
<comment type="pathway">
    <text evidence="2 9 12">Pyrimidine metabolism; UMP biosynthesis via de novo pathway; UMP from orotate: step 2/2.</text>
</comment>
<comment type="similarity">
    <text evidence="8 9">Belongs to the OMP decarboxylase family. Type 1 subfamily.</text>
</comment>
<dbReference type="GO" id="GO:0006207">
    <property type="term" value="P:'de novo' pyrimidine nucleobase biosynthetic process"/>
    <property type="evidence" value="ECO:0007669"/>
    <property type="project" value="InterPro"/>
</dbReference>
<dbReference type="NCBIfam" id="TIGR01740">
    <property type="entry name" value="pyrF"/>
    <property type="match status" value="1"/>
</dbReference>
<dbReference type="Pfam" id="PF00215">
    <property type="entry name" value="OMPdecase"/>
    <property type="match status" value="1"/>
</dbReference>
<dbReference type="FunCoup" id="A0A2G4YNV9">
    <property type="interactions" value="397"/>
</dbReference>
<dbReference type="HAMAP" id="MF_01200_B">
    <property type="entry name" value="OMPdecase_type1_B"/>
    <property type="match status" value="1"/>
</dbReference>
<comment type="subunit">
    <text evidence="3 9">Homodimer.</text>
</comment>
<dbReference type="SUPFAM" id="SSF51366">
    <property type="entry name" value="Ribulose-phoshate binding barrel"/>
    <property type="match status" value="1"/>
</dbReference>
<feature type="binding site" evidence="9 11">
    <location>
        <position position="218"/>
    </location>
    <ligand>
        <name>substrate</name>
    </ligand>
</feature>
<feature type="active site" description="For OMPdecase activity" evidence="10">
    <location>
        <position position="66"/>
    </location>
</feature>
<keyword evidence="15" id="KW-1185">Reference proteome</keyword>
<proteinExistence type="inferred from homology"/>
<evidence type="ECO:0000256" key="7">
    <source>
        <dbReference type="ARBA" id="ARBA00049157"/>
    </source>
</evidence>
<keyword evidence="4 9" id="KW-0210">Decarboxylase</keyword>
<keyword evidence="5 9" id="KW-0665">Pyrimidine biosynthesis</keyword>
<dbReference type="PANTHER" id="PTHR32119:SF2">
    <property type="entry name" value="OROTIDINE 5'-PHOSPHATE DECARBOXYLASE"/>
    <property type="match status" value="1"/>
</dbReference>
<feature type="binding site" evidence="9 11">
    <location>
        <position position="189"/>
    </location>
    <ligand>
        <name>substrate</name>
    </ligand>
</feature>
<feature type="binding site" evidence="9 11">
    <location>
        <position position="15"/>
    </location>
    <ligand>
        <name>substrate</name>
    </ligand>
</feature>
<feature type="binding site" evidence="9 11">
    <location>
        <position position="219"/>
    </location>
    <ligand>
        <name>substrate</name>
    </ligand>
</feature>
<dbReference type="PROSITE" id="PS00156">
    <property type="entry name" value="OMPDECASE"/>
    <property type="match status" value="1"/>
</dbReference>
<dbReference type="InParanoid" id="A0A2G4YNV9"/>
<dbReference type="Proteomes" id="UP000229730">
    <property type="component" value="Unassembled WGS sequence"/>
</dbReference>
<evidence type="ECO:0000256" key="6">
    <source>
        <dbReference type="ARBA" id="ARBA00023239"/>
    </source>
</evidence>
<evidence type="ECO:0000256" key="2">
    <source>
        <dbReference type="ARBA" id="ARBA00004861"/>
    </source>
</evidence>
<accession>A0A2G4YNV9</accession>
<evidence type="ECO:0000313" key="15">
    <source>
        <dbReference type="Proteomes" id="UP000229730"/>
    </source>
</evidence>
<evidence type="ECO:0000256" key="5">
    <source>
        <dbReference type="ARBA" id="ARBA00022975"/>
    </source>
</evidence>
<feature type="active site" description="Proton donor" evidence="9">
    <location>
        <position position="66"/>
    </location>
</feature>
<sequence>MAELTASDRILCALDTTDPDKATSLATQLRGAVGGVKLGLEFFGACGPQGFAEVAKAGMPIFLDLKLHDIPHTVAQAIHALMPLRPMIMTIHSGGGAPMMKAAAEAATQAAEKIGCPRPIIVGVTILTSLDEQDIAAVGLTTPVEAQVVRMARLAQDSGLDGVVCSPFEISAIRAACGPDFKLVVPGIRPQGSAKGDQKRIMTPDQAVSLGADYIVIGRPITQAADPVAAARQIAGEVNKA</sequence>
<comment type="catalytic activity">
    <reaction evidence="7 9 12">
        <text>orotidine 5'-phosphate + H(+) = UMP + CO2</text>
        <dbReference type="Rhea" id="RHEA:11596"/>
        <dbReference type="ChEBI" id="CHEBI:15378"/>
        <dbReference type="ChEBI" id="CHEBI:16526"/>
        <dbReference type="ChEBI" id="CHEBI:57538"/>
        <dbReference type="ChEBI" id="CHEBI:57865"/>
        <dbReference type="EC" id="4.1.1.23"/>
    </reaction>
</comment>
<reference evidence="14 15" key="1">
    <citation type="submission" date="2017-10" db="EMBL/GenBank/DDBJ databases">
        <title>Frigbacter circumglobatus gen. nov. sp. nov., isolated from sediment cultured in situ.</title>
        <authorList>
            <person name="Zhao Z."/>
        </authorList>
    </citation>
    <scope>NUCLEOTIDE SEQUENCE [LARGE SCALE GENOMIC DNA]</scope>
    <source>
        <strain evidence="14 15">ZYL</strain>
    </source>
</reference>
<evidence type="ECO:0000259" key="13">
    <source>
        <dbReference type="SMART" id="SM00934"/>
    </source>
</evidence>
<dbReference type="InterPro" id="IPR013785">
    <property type="entry name" value="Aldolase_TIM"/>
</dbReference>
<feature type="binding site" evidence="9">
    <location>
        <begin position="64"/>
        <end position="73"/>
    </location>
    <ligand>
        <name>substrate</name>
    </ligand>
</feature>
<feature type="binding site" evidence="9 11">
    <location>
        <position position="198"/>
    </location>
    <ligand>
        <name>substrate</name>
    </ligand>
</feature>
<dbReference type="GO" id="GO:0044205">
    <property type="term" value="P:'de novo' UMP biosynthetic process"/>
    <property type="evidence" value="ECO:0007669"/>
    <property type="project" value="UniProtKB-UniRule"/>
</dbReference>
<dbReference type="GO" id="GO:0004590">
    <property type="term" value="F:orotidine-5'-phosphate decarboxylase activity"/>
    <property type="evidence" value="ECO:0007669"/>
    <property type="project" value="UniProtKB-UniRule"/>
</dbReference>
<dbReference type="Gene3D" id="3.20.20.70">
    <property type="entry name" value="Aldolase class I"/>
    <property type="match status" value="1"/>
</dbReference>
<feature type="active site" description="For OMPdecase activity" evidence="10">
    <location>
        <position position="64"/>
    </location>
</feature>
<evidence type="ECO:0000256" key="3">
    <source>
        <dbReference type="ARBA" id="ARBA00011738"/>
    </source>
</evidence>
<dbReference type="RefSeq" id="WP_099474501.1">
    <property type="nucleotide sequence ID" value="NZ_CP041025.1"/>
</dbReference>
<comment type="function">
    <text evidence="1 9">Catalyzes the decarboxylation of orotidine 5'-monophosphate (OMP) to uridine 5'-monophosphate (UMP).</text>
</comment>
<organism evidence="14 15">
    <name type="scientific">Paremcibacter congregatus</name>
    <dbReference type="NCBI Taxonomy" id="2043170"/>
    <lineage>
        <taxon>Bacteria</taxon>
        <taxon>Pseudomonadati</taxon>
        <taxon>Pseudomonadota</taxon>
        <taxon>Alphaproteobacteria</taxon>
        <taxon>Emcibacterales</taxon>
        <taxon>Emcibacteraceae</taxon>
        <taxon>Paremcibacter</taxon>
    </lineage>
</organism>
<name>A0A2G4YNV9_9PROT</name>
<protein>
    <recommendedName>
        <fullName evidence="9">Orotidine 5'-phosphate decarboxylase</fullName>
        <ecNumber evidence="9">4.1.1.23</ecNumber>
    </recommendedName>
    <alternativeName>
        <fullName evidence="9">OMP decarboxylase</fullName>
        <shortName evidence="9">OMPDCase</shortName>
        <shortName evidence="9">OMPdecase</shortName>
    </alternativeName>
</protein>
<evidence type="ECO:0000256" key="4">
    <source>
        <dbReference type="ARBA" id="ARBA00022793"/>
    </source>
</evidence>
<evidence type="ECO:0000256" key="8">
    <source>
        <dbReference type="ARBA" id="ARBA00061012"/>
    </source>
</evidence>
<dbReference type="GO" id="GO:0005829">
    <property type="term" value="C:cytosol"/>
    <property type="evidence" value="ECO:0007669"/>
    <property type="project" value="TreeGrafter"/>
</dbReference>
<dbReference type="EMBL" id="PDEM01000029">
    <property type="protein sequence ID" value="PHZ84004.1"/>
    <property type="molecule type" value="Genomic_DNA"/>
</dbReference>
<feature type="domain" description="Orotidine 5'-phosphate decarboxylase" evidence="13">
    <location>
        <begin position="9"/>
        <end position="234"/>
    </location>
</feature>
<feature type="active site" description="For OMPdecase activity" evidence="10">
    <location>
        <position position="69"/>
    </location>
</feature>
<dbReference type="OrthoDB" id="9806203at2"/>
<comment type="caution">
    <text evidence="14">The sequence shown here is derived from an EMBL/GenBank/DDBJ whole genome shotgun (WGS) entry which is preliminary data.</text>
</comment>
<dbReference type="CDD" id="cd04725">
    <property type="entry name" value="OMP_decarboxylase_like"/>
    <property type="match status" value="1"/>
</dbReference>
<dbReference type="EC" id="4.1.1.23" evidence="9"/>
<dbReference type="NCBIfam" id="NF001273">
    <property type="entry name" value="PRK00230.1"/>
    <property type="match status" value="1"/>
</dbReference>
<dbReference type="PANTHER" id="PTHR32119">
    <property type="entry name" value="OROTIDINE 5'-PHOSPHATE DECARBOXYLASE"/>
    <property type="match status" value="1"/>
</dbReference>
<gene>
    <name evidence="9" type="primary">pyrF</name>
    <name evidence="14" type="ORF">CRD36_14125</name>
</gene>
<evidence type="ECO:0000256" key="9">
    <source>
        <dbReference type="HAMAP-Rule" id="MF_01200"/>
    </source>
</evidence>